<dbReference type="KEGG" id="tsa:AciPR4_1966"/>
<dbReference type="RefSeq" id="WP_013568503.1">
    <property type="nucleotide sequence ID" value="NC_014963.1"/>
</dbReference>
<accession>E8V6N1</accession>
<name>E8V6N1_TERSS</name>
<feature type="signal peptide" evidence="1">
    <location>
        <begin position="1"/>
        <end position="33"/>
    </location>
</feature>
<evidence type="ECO:0000313" key="4">
    <source>
        <dbReference type="Proteomes" id="UP000006844"/>
    </source>
</evidence>
<dbReference type="STRING" id="401053.AciPR4_1966"/>
<dbReference type="InterPro" id="IPR012334">
    <property type="entry name" value="Pectin_lyas_fold"/>
</dbReference>
<dbReference type="SMART" id="SM00710">
    <property type="entry name" value="PbH1"/>
    <property type="match status" value="5"/>
</dbReference>
<evidence type="ECO:0000256" key="1">
    <source>
        <dbReference type="SAM" id="SignalP"/>
    </source>
</evidence>
<organism evidence="3 4">
    <name type="scientific">Terriglobus saanensis (strain ATCC BAA-1853 / DSM 23119 / SP1PR4)</name>
    <dbReference type="NCBI Taxonomy" id="401053"/>
    <lineage>
        <taxon>Bacteria</taxon>
        <taxon>Pseudomonadati</taxon>
        <taxon>Acidobacteriota</taxon>
        <taxon>Terriglobia</taxon>
        <taxon>Terriglobales</taxon>
        <taxon>Acidobacteriaceae</taxon>
        <taxon>Terriglobus</taxon>
    </lineage>
</organism>
<dbReference type="InterPro" id="IPR011050">
    <property type="entry name" value="Pectin_lyase_fold/virulence"/>
</dbReference>
<dbReference type="SUPFAM" id="SSF51126">
    <property type="entry name" value="Pectin lyase-like"/>
    <property type="match status" value="1"/>
</dbReference>
<reference evidence="3 4" key="1">
    <citation type="journal article" date="2012" name="Stand. Genomic Sci.">
        <title>Complete genome sequence of Terriglobus saanensis type strain SP1PR4(T), an Acidobacteria from tundra soil.</title>
        <authorList>
            <person name="Rawat S.R."/>
            <person name="Mannisto M.K."/>
            <person name="Starovoytov V."/>
            <person name="Goodwin L."/>
            <person name="Nolan M."/>
            <person name="Hauser L."/>
            <person name="Land M."/>
            <person name="Davenport K.W."/>
            <person name="Woyke T."/>
            <person name="Haggblom M.M."/>
        </authorList>
    </citation>
    <scope>NUCLEOTIDE SEQUENCE</scope>
    <source>
        <strain evidence="4">ATCC BAA-1853 / DSM 23119 / SP1PR4</strain>
    </source>
</reference>
<evidence type="ECO:0000313" key="3">
    <source>
        <dbReference type="EMBL" id="ADV82770.1"/>
    </source>
</evidence>
<dbReference type="EMBL" id="CP002467">
    <property type="protein sequence ID" value="ADV82770.1"/>
    <property type="molecule type" value="Genomic_DNA"/>
</dbReference>
<dbReference type="Pfam" id="PF05048">
    <property type="entry name" value="NosD"/>
    <property type="match status" value="1"/>
</dbReference>
<evidence type="ECO:0000259" key="2">
    <source>
        <dbReference type="Pfam" id="PF05048"/>
    </source>
</evidence>
<keyword evidence="4" id="KW-1185">Reference proteome</keyword>
<feature type="chain" id="PRO_5003232468" description="Periplasmic copper-binding protein NosD beta helix domain-containing protein" evidence="1">
    <location>
        <begin position="34"/>
        <end position="628"/>
    </location>
</feature>
<sequence length="628" mass="67739">MMPKVPTTTQSRAKQIVLGILLVAGFAVAPCNAAQYFVDATHGSDRGTGLSPNAAWQHLSSVNRFAHSRGFRPGDEILLKSGERWREQMELTGAPGMNGGSDQHPLRIGSYGTGELPTIDGADSASGWKSAGKGVYQIPMKDPVFKVFVDGDDHPTHALTSQLNFAGGWAPGSTYRMWDFIQNQGKTFLAMQDITTTNRILPSEWYRIGSLPPEQMVSGLENVSRVPGSWFYDARQQALFVHLADGGDPSSHSMQIVHRTYGVFLQGCSHVVIDGVRIIHAAKSGILAAVNPGGGAVGNEYNTVRNSVFWNLGDGTTDWIPSISMSGEGAVFVAAGTAAPTNPALRGWTIQDNAVGEIDSDRFLNYERNGLSITGTADLVLKQNYVSTLNSLGISVFTIHGPQCTTPTIQGNFLTMNDGNIRVSGCIKPVIDSNTITYSYGYGVQIGGNSSSATITHNTIHHIARIGNENAYNGLDCNGGAPDGTLAYNSIAAVWGAEATFEVGCSRWSIHDNVFDSSNNVKGGGLTFYIRQDSIPGLKFENNIYRLNSGTKQQFNYGAGVPGSRPFHDFDWWKQNVETSALQCVAGKDDRRCSFASTAPYSLPTEGFTAVPAVRRFMSTAPRDNWQP</sequence>
<dbReference type="InterPro" id="IPR007742">
    <property type="entry name" value="NosD_dom"/>
</dbReference>
<dbReference type="eggNOG" id="COG5434">
    <property type="taxonomic scope" value="Bacteria"/>
</dbReference>
<dbReference type="InterPro" id="IPR006626">
    <property type="entry name" value="PbH1"/>
</dbReference>
<gene>
    <name evidence="3" type="ordered locus">AciPR4_1966</name>
</gene>
<dbReference type="Proteomes" id="UP000006844">
    <property type="component" value="Chromosome"/>
</dbReference>
<feature type="domain" description="Periplasmic copper-binding protein NosD beta helix" evidence="2">
    <location>
        <begin position="344"/>
        <end position="523"/>
    </location>
</feature>
<proteinExistence type="predicted"/>
<dbReference type="Gene3D" id="2.160.20.10">
    <property type="entry name" value="Single-stranded right-handed beta-helix, Pectin lyase-like"/>
    <property type="match status" value="2"/>
</dbReference>
<dbReference type="AlphaFoldDB" id="E8V6N1"/>
<keyword evidence="1" id="KW-0732">Signal</keyword>
<dbReference type="HOGENOM" id="CLU_435405_0_0_0"/>
<protein>
    <recommendedName>
        <fullName evidence="2">Periplasmic copper-binding protein NosD beta helix domain-containing protein</fullName>
    </recommendedName>
</protein>